<name>A0AAD5DKC5_9CHLO</name>
<gene>
    <name evidence="3" type="ORF">COHA_008410</name>
</gene>
<evidence type="ECO:0000313" key="4">
    <source>
        <dbReference type="Proteomes" id="UP001205105"/>
    </source>
</evidence>
<dbReference type="EMBL" id="JADXDR010000143">
    <property type="protein sequence ID" value="KAI7837781.1"/>
    <property type="molecule type" value="Genomic_DNA"/>
</dbReference>
<dbReference type="GO" id="GO:0030163">
    <property type="term" value="P:protein catabolic process"/>
    <property type="evidence" value="ECO:0007669"/>
    <property type="project" value="InterPro"/>
</dbReference>
<organism evidence="3 4">
    <name type="scientific">Chlorella ohadii</name>
    <dbReference type="NCBI Taxonomy" id="2649997"/>
    <lineage>
        <taxon>Eukaryota</taxon>
        <taxon>Viridiplantae</taxon>
        <taxon>Chlorophyta</taxon>
        <taxon>core chlorophytes</taxon>
        <taxon>Trebouxiophyceae</taxon>
        <taxon>Chlorellales</taxon>
        <taxon>Chlorellaceae</taxon>
        <taxon>Chlorella clade</taxon>
        <taxon>Chlorella</taxon>
    </lineage>
</organism>
<keyword evidence="4" id="KW-1185">Reference proteome</keyword>
<feature type="region of interest" description="Disordered" evidence="1">
    <location>
        <begin position="48"/>
        <end position="73"/>
    </location>
</feature>
<sequence length="161" mass="17120">MLAGCVAPGAQVWASRSKATPAGAAQRFSSLQPRRGQLCVVARSAGAGGSGVLDRPGTAPGQDRRRETRRRRPPSYRVLLHNDNYNRREYVVQVLLKVVDGTTVDDAVNIMQEAHMNGLAMVTQCSQDKAEQYCENLRLNGLISTIEPAGGGGSSGGPEAS</sequence>
<dbReference type="PANTHER" id="PTHR33473:SF17">
    <property type="entry name" value="ATP-DEPENDENT CLP PROTEASE ADAPTER PROTEIN CLPS1, CHLOROPLASTIC"/>
    <property type="match status" value="1"/>
</dbReference>
<comment type="caution">
    <text evidence="3">The sequence shown here is derived from an EMBL/GenBank/DDBJ whole genome shotgun (WGS) entry which is preliminary data.</text>
</comment>
<proteinExistence type="inferred from homology"/>
<dbReference type="Pfam" id="PF02617">
    <property type="entry name" value="ClpS"/>
    <property type="match status" value="1"/>
</dbReference>
<dbReference type="Gene3D" id="3.30.1390.10">
    <property type="match status" value="1"/>
</dbReference>
<evidence type="ECO:0000256" key="1">
    <source>
        <dbReference type="SAM" id="MobiDB-lite"/>
    </source>
</evidence>
<reference evidence="3" key="1">
    <citation type="submission" date="2020-11" db="EMBL/GenBank/DDBJ databases">
        <title>Chlorella ohadii genome sequencing and assembly.</title>
        <authorList>
            <person name="Murik O."/>
            <person name="Treves H."/>
            <person name="Kedem I."/>
            <person name="Shotland Y."/>
            <person name="Kaplan A."/>
        </authorList>
    </citation>
    <scope>NUCLEOTIDE SEQUENCE</scope>
    <source>
        <strain evidence="3">1</strain>
    </source>
</reference>
<dbReference type="AlphaFoldDB" id="A0AAD5DKC5"/>
<dbReference type="GO" id="GO:0006508">
    <property type="term" value="P:proteolysis"/>
    <property type="evidence" value="ECO:0007669"/>
    <property type="project" value="InterPro"/>
</dbReference>
<dbReference type="InterPro" id="IPR003769">
    <property type="entry name" value="ClpS_core"/>
</dbReference>
<dbReference type="InterPro" id="IPR014719">
    <property type="entry name" value="Ribosomal_bL12_C/ClpS-like"/>
</dbReference>
<accession>A0AAD5DKC5</accession>
<dbReference type="PANTHER" id="PTHR33473">
    <property type="entry name" value="ATP-DEPENDENT CLP PROTEASE ADAPTER PROTEIN CLPS1, CHLOROPLASTIC"/>
    <property type="match status" value="1"/>
</dbReference>
<dbReference type="InterPro" id="IPR022935">
    <property type="entry name" value="ClpS"/>
</dbReference>
<feature type="domain" description="Adaptor protein ClpS core" evidence="2">
    <location>
        <begin position="72"/>
        <end position="138"/>
    </location>
</feature>
<dbReference type="Proteomes" id="UP001205105">
    <property type="component" value="Unassembled WGS sequence"/>
</dbReference>
<evidence type="ECO:0000313" key="3">
    <source>
        <dbReference type="EMBL" id="KAI7837781.1"/>
    </source>
</evidence>
<dbReference type="SUPFAM" id="SSF54736">
    <property type="entry name" value="ClpS-like"/>
    <property type="match status" value="1"/>
</dbReference>
<dbReference type="HAMAP" id="MF_00302">
    <property type="entry name" value="ClpS"/>
    <property type="match status" value="1"/>
</dbReference>
<evidence type="ECO:0000259" key="2">
    <source>
        <dbReference type="Pfam" id="PF02617"/>
    </source>
</evidence>
<protein>
    <recommendedName>
        <fullName evidence="2">Adaptor protein ClpS core domain-containing protein</fullName>
    </recommendedName>
</protein>